<evidence type="ECO:0000256" key="1">
    <source>
        <dbReference type="SAM" id="MobiDB-lite"/>
    </source>
</evidence>
<accession>A0A3E2GYR2</accession>
<sequence>MEDSILTSKLDLRILWKVGALVIRTITHGGQITDLQSLIATGTMTSATNFRPHGLIKTRMQQQFYNKAHIANIYTGIADPKEHETVALMEVVLYKNIFTEDYSAATSEQPASLESQRHCEIVIKYLENESESIRTLCFAECKRTRKSQAFSLKALEEQAADYCKLYVEYERVPFVYAATMAGAHVRLWKYMLGDERLTPLWGENHEGDWQEYKDIGNEEDGQLVEESFNQMKAWTPTPHAGQTISSYTSYQPANSSSYSTSSNPVGYTASYNNPAETSSRYAPSYNAQTDPQGGYAAPSTYEGADPTEASSSYTQNQYGDALGDSSAWNDTGNMGGLQEGTGGGRESDYMVVKVTRVPHMTRLDEFTFRDRRGHRRTTTKLDWTKTTYGGKDAWLYQGHSLNYVTHDKIPT</sequence>
<feature type="compositionally biased region" description="Polar residues" evidence="1">
    <location>
        <begin position="269"/>
        <end position="291"/>
    </location>
</feature>
<gene>
    <name evidence="2" type="ORF">B7463_g10056</name>
</gene>
<comment type="caution">
    <text evidence="2">The sequence shown here is derived from an EMBL/GenBank/DDBJ whole genome shotgun (WGS) entry which is preliminary data.</text>
</comment>
<dbReference type="Proteomes" id="UP000258309">
    <property type="component" value="Unassembled WGS sequence"/>
</dbReference>
<dbReference type="AlphaFoldDB" id="A0A3E2GYR2"/>
<dbReference type="OrthoDB" id="5126078at2759"/>
<protein>
    <submittedName>
        <fullName evidence="2">Uncharacterized protein</fullName>
    </submittedName>
</protein>
<feature type="region of interest" description="Disordered" evidence="1">
    <location>
        <begin position="245"/>
        <end position="347"/>
    </location>
</feature>
<keyword evidence="3" id="KW-1185">Reference proteome</keyword>
<dbReference type="OMA" id="KAHIANI"/>
<proteinExistence type="predicted"/>
<dbReference type="EMBL" id="NCSJ02000271">
    <property type="protein sequence ID" value="RFU26295.1"/>
    <property type="molecule type" value="Genomic_DNA"/>
</dbReference>
<dbReference type="STRING" id="5539.A0A3E2GYR2"/>
<evidence type="ECO:0000313" key="3">
    <source>
        <dbReference type="Proteomes" id="UP000258309"/>
    </source>
</evidence>
<name>A0A3E2GYR2_SCYLI</name>
<feature type="compositionally biased region" description="Low complexity" evidence="1">
    <location>
        <begin position="248"/>
        <end position="264"/>
    </location>
</feature>
<feature type="compositionally biased region" description="Polar residues" evidence="1">
    <location>
        <begin position="308"/>
        <end position="318"/>
    </location>
</feature>
<feature type="non-terminal residue" evidence="2">
    <location>
        <position position="1"/>
    </location>
</feature>
<evidence type="ECO:0000313" key="2">
    <source>
        <dbReference type="EMBL" id="RFU26295.1"/>
    </source>
</evidence>
<feature type="non-terminal residue" evidence="2">
    <location>
        <position position="411"/>
    </location>
</feature>
<feature type="compositionally biased region" description="Gly residues" evidence="1">
    <location>
        <begin position="333"/>
        <end position="344"/>
    </location>
</feature>
<organism evidence="2 3">
    <name type="scientific">Scytalidium lignicola</name>
    <name type="common">Hyphomycete</name>
    <dbReference type="NCBI Taxonomy" id="5539"/>
    <lineage>
        <taxon>Eukaryota</taxon>
        <taxon>Fungi</taxon>
        <taxon>Dikarya</taxon>
        <taxon>Ascomycota</taxon>
        <taxon>Pezizomycotina</taxon>
        <taxon>Leotiomycetes</taxon>
        <taxon>Leotiomycetes incertae sedis</taxon>
        <taxon>Scytalidium</taxon>
    </lineage>
</organism>
<reference evidence="2 3" key="1">
    <citation type="submission" date="2018-05" db="EMBL/GenBank/DDBJ databases">
        <title>Draft genome sequence of Scytalidium lignicola DSM 105466, a ubiquitous saprotrophic fungus.</title>
        <authorList>
            <person name="Buettner E."/>
            <person name="Gebauer A.M."/>
            <person name="Hofrichter M."/>
            <person name="Liers C."/>
            <person name="Kellner H."/>
        </authorList>
    </citation>
    <scope>NUCLEOTIDE SEQUENCE [LARGE SCALE GENOMIC DNA]</scope>
    <source>
        <strain evidence="2 3">DSM 105466</strain>
    </source>
</reference>